<dbReference type="Pfam" id="PF00149">
    <property type="entry name" value="Metallophos"/>
    <property type="match status" value="1"/>
</dbReference>
<dbReference type="InterPro" id="IPR004843">
    <property type="entry name" value="Calcineurin-like_PHP"/>
</dbReference>
<protein>
    <submittedName>
        <fullName evidence="2">Serine/threonine protein phosphatase</fullName>
    </submittedName>
</protein>
<dbReference type="GO" id="GO:0005737">
    <property type="term" value="C:cytoplasm"/>
    <property type="evidence" value="ECO:0007669"/>
    <property type="project" value="TreeGrafter"/>
</dbReference>
<evidence type="ECO:0000313" key="2">
    <source>
        <dbReference type="EMBL" id="HER96907.1"/>
    </source>
</evidence>
<feature type="domain" description="Calcineurin-like phosphoesterase" evidence="1">
    <location>
        <begin position="3"/>
        <end position="174"/>
    </location>
</feature>
<dbReference type="GO" id="GO:0008803">
    <property type="term" value="F:bis(5'-nucleosyl)-tetraphosphatase (symmetrical) activity"/>
    <property type="evidence" value="ECO:0007669"/>
    <property type="project" value="TreeGrafter"/>
</dbReference>
<dbReference type="AlphaFoldDB" id="A0A7V2F787"/>
<dbReference type="EMBL" id="DSGB01000006">
    <property type="protein sequence ID" value="HER96907.1"/>
    <property type="molecule type" value="Genomic_DNA"/>
</dbReference>
<dbReference type="PANTHER" id="PTHR42850">
    <property type="entry name" value="METALLOPHOSPHOESTERASE"/>
    <property type="match status" value="1"/>
</dbReference>
<dbReference type="InterPro" id="IPR029052">
    <property type="entry name" value="Metallo-depent_PP-like"/>
</dbReference>
<dbReference type="PANTHER" id="PTHR42850:SF4">
    <property type="entry name" value="ZINC-DEPENDENT ENDOPOLYPHOSPHATASE"/>
    <property type="match status" value="1"/>
</dbReference>
<dbReference type="GO" id="GO:0110154">
    <property type="term" value="P:RNA decapping"/>
    <property type="evidence" value="ECO:0007669"/>
    <property type="project" value="TreeGrafter"/>
</dbReference>
<dbReference type="Gene3D" id="3.60.21.10">
    <property type="match status" value="1"/>
</dbReference>
<accession>A0A7V2F787</accession>
<dbReference type="InterPro" id="IPR050126">
    <property type="entry name" value="Ap4A_hydrolase"/>
</dbReference>
<proteinExistence type="predicted"/>
<dbReference type="SUPFAM" id="SSF56300">
    <property type="entry name" value="Metallo-dependent phosphatases"/>
    <property type="match status" value="1"/>
</dbReference>
<dbReference type="InterPro" id="IPR006186">
    <property type="entry name" value="Ser/Thr-sp_prot-phosphatase"/>
</dbReference>
<sequence length="218" mass="24966">MALIAIGDIHGCVRTLETLLEQLAPTTEDQLIFIGDYVDRGPDARGVIERLLRLREEISCVFLRGNHEALMLQYLDRGEVDLWFMNGGLTTLNSYRGNGVRIPESHEQFIRETQLYYDTPEFFFVHGGLKPDLTIAENLKRYAHTELFLWERDHLNAPRLAWEKTVVCGHTPVAEPLNRERLIAIDTGCVYSHPGLGRLTAVRLPERVFLSIPRQDLV</sequence>
<evidence type="ECO:0000259" key="1">
    <source>
        <dbReference type="Pfam" id="PF00149"/>
    </source>
</evidence>
<dbReference type="PRINTS" id="PR00114">
    <property type="entry name" value="STPHPHTASE"/>
</dbReference>
<dbReference type="GO" id="GO:0016791">
    <property type="term" value="F:phosphatase activity"/>
    <property type="evidence" value="ECO:0007669"/>
    <property type="project" value="TreeGrafter"/>
</dbReference>
<comment type="caution">
    <text evidence="2">The sequence shown here is derived from an EMBL/GenBank/DDBJ whole genome shotgun (WGS) entry which is preliminary data.</text>
</comment>
<organism evidence="2">
    <name type="scientific">Rhodothermus marinus</name>
    <name type="common">Rhodothermus obamensis</name>
    <dbReference type="NCBI Taxonomy" id="29549"/>
    <lineage>
        <taxon>Bacteria</taxon>
        <taxon>Pseudomonadati</taxon>
        <taxon>Rhodothermota</taxon>
        <taxon>Rhodothermia</taxon>
        <taxon>Rhodothermales</taxon>
        <taxon>Rhodothermaceae</taxon>
        <taxon>Rhodothermus</taxon>
    </lineage>
</organism>
<reference evidence="2" key="1">
    <citation type="journal article" date="2020" name="mSystems">
        <title>Genome- and Community-Level Interaction Insights into Carbon Utilization and Element Cycling Functions of Hydrothermarchaeota in Hydrothermal Sediment.</title>
        <authorList>
            <person name="Zhou Z."/>
            <person name="Liu Y."/>
            <person name="Xu W."/>
            <person name="Pan J."/>
            <person name="Luo Z.H."/>
            <person name="Li M."/>
        </authorList>
    </citation>
    <scope>NUCLEOTIDE SEQUENCE [LARGE SCALE GENOMIC DNA]</scope>
    <source>
        <strain evidence="2">SpSt-143</strain>
    </source>
</reference>
<dbReference type="CDD" id="cd00144">
    <property type="entry name" value="MPP_PPP_family"/>
    <property type="match status" value="1"/>
</dbReference>
<gene>
    <name evidence="2" type="ORF">ENO59_10435</name>
</gene>
<name>A0A7V2F787_RHOMR</name>